<evidence type="ECO:0000256" key="1">
    <source>
        <dbReference type="ARBA" id="ARBA00022801"/>
    </source>
</evidence>
<evidence type="ECO:0000259" key="2">
    <source>
        <dbReference type="PROSITE" id="PS50263"/>
    </source>
</evidence>
<dbReference type="Pfam" id="PF00795">
    <property type="entry name" value="CN_hydrolase"/>
    <property type="match status" value="1"/>
</dbReference>
<dbReference type="PROSITE" id="PS50263">
    <property type="entry name" value="CN_HYDROLASE"/>
    <property type="match status" value="1"/>
</dbReference>
<dbReference type="PANTHER" id="PTHR43674:SF2">
    <property type="entry name" value="BETA-UREIDOPROPIONASE"/>
    <property type="match status" value="1"/>
</dbReference>
<dbReference type="GO" id="GO:0016811">
    <property type="term" value="F:hydrolase activity, acting on carbon-nitrogen (but not peptide) bonds, in linear amides"/>
    <property type="evidence" value="ECO:0007669"/>
    <property type="project" value="UniProtKB-ARBA"/>
</dbReference>
<dbReference type="InterPro" id="IPR050345">
    <property type="entry name" value="Aliph_Amidase/BUP"/>
</dbReference>
<gene>
    <name evidence="3" type="ORF">SAMN04488078_100213</name>
</gene>
<dbReference type="RefSeq" id="WP_089276174.1">
    <property type="nucleotide sequence ID" value="NZ_FZON01000002.1"/>
</dbReference>
<protein>
    <submittedName>
        <fullName evidence="3">Predicted amidohydrolase</fullName>
    </submittedName>
</protein>
<dbReference type="OrthoDB" id="9803803at2"/>
<dbReference type="AlphaFoldDB" id="A0A239B3V5"/>
<feature type="domain" description="CN hydrolase" evidence="2">
    <location>
        <begin position="10"/>
        <end position="255"/>
    </location>
</feature>
<evidence type="ECO:0000313" key="3">
    <source>
        <dbReference type="EMBL" id="SNS01908.1"/>
    </source>
</evidence>
<proteinExistence type="predicted"/>
<dbReference type="CDD" id="cd07580">
    <property type="entry name" value="nitrilase_2"/>
    <property type="match status" value="1"/>
</dbReference>
<dbReference type="Proteomes" id="UP000198440">
    <property type="component" value="Unassembled WGS sequence"/>
</dbReference>
<dbReference type="InterPro" id="IPR003010">
    <property type="entry name" value="C-N_Hydrolase"/>
</dbReference>
<dbReference type="EMBL" id="FZON01000002">
    <property type="protein sequence ID" value="SNS01908.1"/>
    <property type="molecule type" value="Genomic_DNA"/>
</dbReference>
<keyword evidence="1 3" id="KW-0378">Hydrolase</keyword>
<dbReference type="SUPFAM" id="SSF56317">
    <property type="entry name" value="Carbon-nitrogen hydrolase"/>
    <property type="match status" value="1"/>
</dbReference>
<organism evidence="3 4">
    <name type="scientific">Antarctobacter heliothermus</name>
    <dbReference type="NCBI Taxonomy" id="74033"/>
    <lineage>
        <taxon>Bacteria</taxon>
        <taxon>Pseudomonadati</taxon>
        <taxon>Pseudomonadota</taxon>
        <taxon>Alphaproteobacteria</taxon>
        <taxon>Rhodobacterales</taxon>
        <taxon>Roseobacteraceae</taxon>
        <taxon>Antarctobacter</taxon>
    </lineage>
</organism>
<dbReference type="Gene3D" id="3.60.110.10">
    <property type="entry name" value="Carbon-nitrogen hydrolase"/>
    <property type="match status" value="1"/>
</dbReference>
<dbReference type="InterPro" id="IPR036526">
    <property type="entry name" value="C-N_Hydrolase_sf"/>
</dbReference>
<accession>A0A239B3V5</accession>
<sequence>MTPGTSSRTFKIAVIQYQPEIGALTRNLAAMEDRIRKAHAAGAALIVLPELADSGYVFETEDEVAALSGPIPDGRSATMLCDLAVELGVYIASGLAEAADGTFYNSAILCGPEGYLGTYRKLHLWNREKLFFAPGNLGLPVFDTSLGRIGLAVCYDGWFPETFRTLADNGAEIVCVPTNWVPMPDQEPEAEAMANTLHKAAAHSNGLYIACADRVGTERGQPFIGQSLIVGPNGFALAGPADRVDEAILIAEVDPGRLSKVWQVNEFNNKHSDRRRDVYS</sequence>
<evidence type="ECO:0000313" key="4">
    <source>
        <dbReference type="Proteomes" id="UP000198440"/>
    </source>
</evidence>
<dbReference type="PANTHER" id="PTHR43674">
    <property type="entry name" value="NITRILASE C965.09-RELATED"/>
    <property type="match status" value="1"/>
</dbReference>
<name>A0A239B3V5_9RHOB</name>
<reference evidence="3 4" key="1">
    <citation type="submission" date="2017-06" db="EMBL/GenBank/DDBJ databases">
        <authorList>
            <person name="Kim H.J."/>
            <person name="Triplett B.A."/>
        </authorList>
    </citation>
    <scope>NUCLEOTIDE SEQUENCE [LARGE SCALE GENOMIC DNA]</scope>
    <source>
        <strain evidence="3 4">DSM 11445</strain>
    </source>
</reference>